<name>A0A143BI56_9BACT</name>
<feature type="signal peptide" evidence="1">
    <location>
        <begin position="1"/>
        <end position="25"/>
    </location>
</feature>
<protein>
    <recommendedName>
        <fullName evidence="2">BIG2 domain-containing protein</fullName>
    </recommendedName>
</protein>
<evidence type="ECO:0000256" key="1">
    <source>
        <dbReference type="SAM" id="SignalP"/>
    </source>
</evidence>
<evidence type="ECO:0000313" key="3">
    <source>
        <dbReference type="EMBL" id="AMW04303.1"/>
    </source>
</evidence>
<dbReference type="InterPro" id="IPR008964">
    <property type="entry name" value="Invasin/intimin_cell_adhesion"/>
</dbReference>
<dbReference type="SMART" id="SM00635">
    <property type="entry name" value="BID_2"/>
    <property type="match status" value="3"/>
</dbReference>
<dbReference type="Pfam" id="PF02368">
    <property type="entry name" value="Big_2"/>
    <property type="match status" value="2"/>
</dbReference>
<gene>
    <name evidence="3" type="ORF">GEMMAAP_04530</name>
</gene>
<dbReference type="PROSITE" id="PS51257">
    <property type="entry name" value="PROKAR_LIPOPROTEIN"/>
    <property type="match status" value="1"/>
</dbReference>
<feature type="domain" description="BIG2" evidence="2">
    <location>
        <begin position="125"/>
        <end position="203"/>
    </location>
</feature>
<dbReference type="Gene3D" id="2.60.40.1080">
    <property type="match status" value="3"/>
</dbReference>
<feature type="chain" id="PRO_5007506849" description="BIG2 domain-containing protein" evidence="1">
    <location>
        <begin position="26"/>
        <end position="1126"/>
    </location>
</feature>
<dbReference type="eggNOG" id="COG5492">
    <property type="taxonomic scope" value="Bacteria"/>
</dbReference>
<evidence type="ECO:0000313" key="4">
    <source>
        <dbReference type="Proteomes" id="UP000076404"/>
    </source>
</evidence>
<dbReference type="KEGG" id="gph:GEMMAAP_04530"/>
<reference evidence="3 4" key="1">
    <citation type="journal article" date="2014" name="Proc. Natl. Acad. Sci. U.S.A.">
        <title>Functional type 2 photosynthetic reaction centers found in the rare bacterial phylum Gemmatimonadetes.</title>
        <authorList>
            <person name="Zeng Y."/>
            <person name="Feng F."/>
            <person name="Medova H."/>
            <person name="Dean J."/>
            <person name="Koblizek M."/>
        </authorList>
    </citation>
    <scope>NUCLEOTIDE SEQUENCE [LARGE SCALE GENOMIC DNA]</scope>
    <source>
        <strain evidence="3 4">AP64</strain>
    </source>
</reference>
<feature type="domain" description="BIG2" evidence="2">
    <location>
        <begin position="36"/>
        <end position="117"/>
    </location>
</feature>
<dbReference type="InterPro" id="IPR003343">
    <property type="entry name" value="Big_2"/>
</dbReference>
<dbReference type="AlphaFoldDB" id="A0A143BI56"/>
<feature type="domain" description="BIG2" evidence="2">
    <location>
        <begin position="219"/>
        <end position="296"/>
    </location>
</feature>
<reference evidence="3 4" key="2">
    <citation type="journal article" date="2016" name="Environ. Microbiol. Rep.">
        <title>Metagenomic evidence for the presence of phototrophic Gemmatimonadetes bacteria in diverse environments.</title>
        <authorList>
            <person name="Zeng Y."/>
            <person name="Baumbach J."/>
            <person name="Barbosa E.G."/>
            <person name="Azevedo V."/>
            <person name="Zhang C."/>
            <person name="Koblizek M."/>
        </authorList>
    </citation>
    <scope>NUCLEOTIDE SEQUENCE [LARGE SCALE GENOMIC DNA]</scope>
    <source>
        <strain evidence="3 4">AP64</strain>
    </source>
</reference>
<keyword evidence="4" id="KW-1185">Reference proteome</keyword>
<accession>A0A143BI56</accession>
<dbReference type="RefSeq" id="WP_026850054.1">
    <property type="nucleotide sequence ID" value="NZ_CP011454.1"/>
</dbReference>
<dbReference type="Proteomes" id="UP000076404">
    <property type="component" value="Chromosome"/>
</dbReference>
<evidence type="ECO:0000259" key="2">
    <source>
        <dbReference type="SMART" id="SM00635"/>
    </source>
</evidence>
<dbReference type="SUPFAM" id="SSF49373">
    <property type="entry name" value="Invasin/intimin cell-adhesion fragments"/>
    <property type="match status" value="2"/>
</dbReference>
<proteinExistence type="predicted"/>
<sequence length="1126" mass="112567">MQLFSRNKALSVLSLGALAALGACGDDVTVPAPVNPPVVVTISPSNANVNVGASVDLAVAITGGTTTPTLTGCATSSAAVATAAVQGGTACRVTGVSTGSVSITATTSGGQTAAASVTVNAPVAAISGIAITPAAANLQVGGTTTITANPTTTAPGAVVARAYVSSNTAVATVTSAGVVTAVAPGQATITVSLTGTGTGLSTANVTGQVAITVTALPPSVTGVTATPTSATLITAGTQQITATATYAAGNTGTITYGTNAPGVATVNASGLITAVGPGAAIITVTASSAGNASFGAASATAQIPVTVNAPAQVSIANITEGTTNNPVNINNVAGQIQVQLNLVTNNNNVSSVSLYVCDAAVNCTMTASPAAQQNFGTAGAANGQINLFINTADFTTDFATATAKFLNGQKNLIAVLNVANSNANSNLAILNFNNTDGFAAKHTAPTRSAVNASSNTTFFGGPDAAGRGRIQIAPVIYTAGRSLVSVTAGLTGVCGGTITFNSTNAFPIDYTYGYATTGNNITCGSESNPNADPDVTARVVASIDNAQNAGPSASMASSFRTTTSSIPAVTAPAIIRVDYDTPSIDYAFGSELLAPTGGELGWVNAAYSFATGDIDDNGVGPRANSTIVYGFAGCGTSTYTTFTTNTGADIAECTTDFTGGLVSGVNTRGPYTARATGQDLLSNESSATTDNFGVDKTNPALRYTASSDSLTIYNGTVPTVGTAADTMFSSEALDERAGFASTAAVHMLSRANQALNAGSCVVGTGTIGSAFVTAPGCTMAAAAFTGTVLVDGYKPIAPVTYSFLAGAEGYWTYRVRVTDRAGNMTTREYRYALINTSTPTMTGMGIPSTITAAGTNTFTPNFTEIVESRLNSFRVVYGAGDTLTFPATATYSLWDDVIGSNGNTTMGKPFTSGVTFYTNIQTTTSTNTIGDTASTRPDSALAAVTNVGGIGSAFFGVALLNANIQNDATAWTTSTTGKGSLVDSFFVAASAAAWNSPAGGVKARVFANTNIINSPFTRIDFYYRAAPATPFQYAGTVDATVTPALSPVAGAPVYIADNGTQRVWTYVLRSVANTNTSLTALVGGYTNPLGTIATGCWRAIATSSSNGRVLSTQNVDLAGGAACVTP</sequence>
<dbReference type="EMBL" id="CP011454">
    <property type="protein sequence ID" value="AMW04303.1"/>
    <property type="molecule type" value="Genomic_DNA"/>
</dbReference>
<dbReference type="STRING" id="1379270.GEMMAAP_04530"/>
<organism evidence="3 4">
    <name type="scientific">Gemmatimonas phototrophica</name>
    <dbReference type="NCBI Taxonomy" id="1379270"/>
    <lineage>
        <taxon>Bacteria</taxon>
        <taxon>Pseudomonadati</taxon>
        <taxon>Gemmatimonadota</taxon>
        <taxon>Gemmatimonadia</taxon>
        <taxon>Gemmatimonadales</taxon>
        <taxon>Gemmatimonadaceae</taxon>
        <taxon>Gemmatimonas</taxon>
    </lineage>
</organism>
<keyword evidence="1" id="KW-0732">Signal</keyword>